<accession>A0A645JFP0</accession>
<dbReference type="EMBL" id="VSSQ01139414">
    <property type="protein sequence ID" value="MPN62012.1"/>
    <property type="molecule type" value="Genomic_DNA"/>
</dbReference>
<name>A0A645JFP0_9ZZZZ</name>
<reference evidence="1" key="1">
    <citation type="submission" date="2019-08" db="EMBL/GenBank/DDBJ databases">
        <authorList>
            <person name="Kucharzyk K."/>
            <person name="Murdoch R.W."/>
            <person name="Higgins S."/>
            <person name="Loffler F."/>
        </authorList>
    </citation>
    <scope>NUCLEOTIDE SEQUENCE</scope>
</reference>
<proteinExistence type="predicted"/>
<gene>
    <name evidence="1" type="ORF">SDC9_209758</name>
</gene>
<dbReference type="AlphaFoldDB" id="A0A645JFP0"/>
<evidence type="ECO:0000313" key="1">
    <source>
        <dbReference type="EMBL" id="MPN62012.1"/>
    </source>
</evidence>
<protein>
    <submittedName>
        <fullName evidence="1">Uncharacterized protein</fullName>
    </submittedName>
</protein>
<comment type="caution">
    <text evidence="1">The sequence shown here is derived from an EMBL/GenBank/DDBJ whole genome shotgun (WGS) entry which is preliminary data.</text>
</comment>
<organism evidence="1">
    <name type="scientific">bioreactor metagenome</name>
    <dbReference type="NCBI Taxonomy" id="1076179"/>
    <lineage>
        <taxon>unclassified sequences</taxon>
        <taxon>metagenomes</taxon>
        <taxon>ecological metagenomes</taxon>
    </lineage>
</organism>
<sequence length="115" mass="12479">MPTQLGQAFLQLRRACRIAGGQAQADLPRALQRDTGVNLTENGECQFQAGLPAFAFLVAAAAAFRIFSDFPPQVLPRPDLALPGVILVGQAVELLLDERCDVTRNACRASRRAWC</sequence>